<dbReference type="AlphaFoldDB" id="A0A2Z5Y396"/>
<keyword evidence="1" id="KW-1133">Transmembrane helix</keyword>
<evidence type="ECO:0000256" key="1">
    <source>
        <dbReference type="SAM" id="Phobius"/>
    </source>
</evidence>
<feature type="transmembrane region" description="Helical" evidence="1">
    <location>
        <begin position="35"/>
        <end position="54"/>
    </location>
</feature>
<sequence length="112" mass="12945">MLSTMLRIVMLLFATGFFLYITRAINKNVFLLKNAIVWLTIAIGLIIFAIFPQIPRWVATYLGFETASNFLLFIAIIFLLVMEIKNTIIISKYENKLKTLIQELSILKSKKK</sequence>
<dbReference type="EMBL" id="AP018492">
    <property type="protein sequence ID" value="BBC61230.1"/>
    <property type="molecule type" value="Genomic_DNA"/>
</dbReference>
<name>A0A2Z5Y396_9ENTE</name>
<reference evidence="2 3" key="1">
    <citation type="submission" date="2018-01" db="EMBL/GenBank/DDBJ databases">
        <title>Whole genome sequence of Melissococcus plutonius DAT561.</title>
        <authorList>
            <person name="Okumura K."/>
            <person name="Takamatsu D."/>
            <person name="Okura M."/>
        </authorList>
    </citation>
    <scope>NUCLEOTIDE SEQUENCE [LARGE SCALE GENOMIC DNA]</scope>
    <source>
        <strain evidence="2 3">DAT561</strain>
    </source>
</reference>
<gene>
    <name evidence="2" type="ORF">DAT561_1122</name>
</gene>
<feature type="transmembrane region" description="Helical" evidence="1">
    <location>
        <begin position="6"/>
        <end position="23"/>
    </location>
</feature>
<evidence type="ECO:0008006" key="4">
    <source>
        <dbReference type="Google" id="ProtNLM"/>
    </source>
</evidence>
<dbReference type="RefSeq" id="WP_015695117.1">
    <property type="nucleotide sequence ID" value="NZ_AP018492.1"/>
</dbReference>
<accession>A0A2Z5Y396</accession>
<protein>
    <recommendedName>
        <fullName evidence="4">DUF2304 domain-containing protein</fullName>
    </recommendedName>
</protein>
<organism evidence="2 3">
    <name type="scientific">Melissococcus plutonius</name>
    <dbReference type="NCBI Taxonomy" id="33970"/>
    <lineage>
        <taxon>Bacteria</taxon>
        <taxon>Bacillati</taxon>
        <taxon>Bacillota</taxon>
        <taxon>Bacilli</taxon>
        <taxon>Lactobacillales</taxon>
        <taxon>Enterococcaceae</taxon>
        <taxon>Melissococcus</taxon>
    </lineage>
</organism>
<evidence type="ECO:0000313" key="3">
    <source>
        <dbReference type="Proteomes" id="UP000269226"/>
    </source>
</evidence>
<dbReference type="InterPro" id="IPR019277">
    <property type="entry name" value="DUF2304"/>
</dbReference>
<keyword evidence="1" id="KW-0472">Membrane</keyword>
<evidence type="ECO:0000313" key="2">
    <source>
        <dbReference type="EMBL" id="BBC61230.1"/>
    </source>
</evidence>
<feature type="transmembrane region" description="Helical" evidence="1">
    <location>
        <begin position="60"/>
        <end position="82"/>
    </location>
</feature>
<proteinExistence type="predicted"/>
<dbReference type="Proteomes" id="UP000269226">
    <property type="component" value="Chromosome"/>
</dbReference>
<keyword evidence="1" id="KW-0812">Transmembrane</keyword>
<dbReference type="GeneID" id="57043668"/>
<dbReference type="Pfam" id="PF10066">
    <property type="entry name" value="DUF2304"/>
    <property type="match status" value="1"/>
</dbReference>